<dbReference type="SUPFAM" id="SSF50129">
    <property type="entry name" value="GroES-like"/>
    <property type="match status" value="1"/>
</dbReference>
<gene>
    <name evidence="3" type="ORF">DFR70_112110</name>
</gene>
<dbReference type="RefSeq" id="WP_110293819.1">
    <property type="nucleotide sequence ID" value="NZ_QJKF01000012.1"/>
</dbReference>
<dbReference type="InterPro" id="IPR020843">
    <property type="entry name" value="ER"/>
</dbReference>
<dbReference type="CDD" id="cd05289">
    <property type="entry name" value="MDR_like_2"/>
    <property type="match status" value="1"/>
</dbReference>
<dbReference type="Gene3D" id="3.90.180.10">
    <property type="entry name" value="Medium-chain alcohol dehydrogenases, catalytic domain"/>
    <property type="match status" value="1"/>
</dbReference>
<name>A0A318JUR7_9NOCA</name>
<proteinExistence type="predicted"/>
<dbReference type="PANTHER" id="PTHR11695">
    <property type="entry name" value="ALCOHOL DEHYDROGENASE RELATED"/>
    <property type="match status" value="1"/>
</dbReference>
<evidence type="ECO:0000313" key="4">
    <source>
        <dbReference type="Proteomes" id="UP000247569"/>
    </source>
</evidence>
<dbReference type="InterPro" id="IPR002364">
    <property type="entry name" value="Quin_OxRdtase/zeta-crystal_CS"/>
</dbReference>
<dbReference type="EMBL" id="QJKF01000012">
    <property type="protein sequence ID" value="PXX59193.1"/>
    <property type="molecule type" value="Genomic_DNA"/>
</dbReference>
<evidence type="ECO:0000256" key="1">
    <source>
        <dbReference type="ARBA" id="ARBA00023002"/>
    </source>
</evidence>
<comment type="caution">
    <text evidence="3">The sequence shown here is derived from an EMBL/GenBank/DDBJ whole genome shotgun (WGS) entry which is preliminary data.</text>
</comment>
<dbReference type="InterPro" id="IPR013154">
    <property type="entry name" value="ADH-like_N"/>
</dbReference>
<dbReference type="PANTHER" id="PTHR11695:SF294">
    <property type="entry name" value="RETICULON-4-INTERACTING PROTEIN 1, MITOCHONDRIAL"/>
    <property type="match status" value="1"/>
</dbReference>
<dbReference type="AlphaFoldDB" id="A0A318JUR7"/>
<dbReference type="GO" id="GO:0008270">
    <property type="term" value="F:zinc ion binding"/>
    <property type="evidence" value="ECO:0007669"/>
    <property type="project" value="InterPro"/>
</dbReference>
<keyword evidence="1" id="KW-0560">Oxidoreductase</keyword>
<dbReference type="InterPro" id="IPR011032">
    <property type="entry name" value="GroES-like_sf"/>
</dbReference>
<dbReference type="InterPro" id="IPR036291">
    <property type="entry name" value="NAD(P)-bd_dom_sf"/>
</dbReference>
<dbReference type="OrthoDB" id="3727682at2"/>
<dbReference type="Pfam" id="PF13602">
    <property type="entry name" value="ADH_zinc_N_2"/>
    <property type="match status" value="1"/>
</dbReference>
<dbReference type="SUPFAM" id="SSF51735">
    <property type="entry name" value="NAD(P)-binding Rossmann-fold domains"/>
    <property type="match status" value="1"/>
</dbReference>
<evidence type="ECO:0000313" key="3">
    <source>
        <dbReference type="EMBL" id="PXX59193.1"/>
    </source>
</evidence>
<dbReference type="Pfam" id="PF08240">
    <property type="entry name" value="ADH_N"/>
    <property type="match status" value="1"/>
</dbReference>
<protein>
    <submittedName>
        <fullName evidence="3">NADPH:quinone reductase-like Zn-dependent oxidoreductase</fullName>
    </submittedName>
</protein>
<dbReference type="Proteomes" id="UP000247569">
    <property type="component" value="Unassembled WGS sequence"/>
</dbReference>
<organism evidence="3 4">
    <name type="scientific">Nocardia tenerifensis</name>
    <dbReference type="NCBI Taxonomy" id="228006"/>
    <lineage>
        <taxon>Bacteria</taxon>
        <taxon>Bacillati</taxon>
        <taxon>Actinomycetota</taxon>
        <taxon>Actinomycetes</taxon>
        <taxon>Mycobacteriales</taxon>
        <taxon>Nocardiaceae</taxon>
        <taxon>Nocardia</taxon>
    </lineage>
</organism>
<keyword evidence="4" id="KW-1185">Reference proteome</keyword>
<dbReference type="Gene3D" id="3.40.50.720">
    <property type="entry name" value="NAD(P)-binding Rossmann-like Domain"/>
    <property type="match status" value="1"/>
</dbReference>
<evidence type="ECO:0000259" key="2">
    <source>
        <dbReference type="SMART" id="SM00829"/>
    </source>
</evidence>
<reference evidence="3 4" key="1">
    <citation type="submission" date="2018-05" db="EMBL/GenBank/DDBJ databases">
        <title>Genomic Encyclopedia of Type Strains, Phase IV (KMG-IV): sequencing the most valuable type-strain genomes for metagenomic binning, comparative biology and taxonomic classification.</title>
        <authorList>
            <person name="Goeker M."/>
        </authorList>
    </citation>
    <scope>NUCLEOTIDE SEQUENCE [LARGE SCALE GENOMIC DNA]</scope>
    <source>
        <strain evidence="3 4">DSM 44704</strain>
    </source>
</reference>
<feature type="domain" description="Enoyl reductase (ER)" evidence="2">
    <location>
        <begin position="10"/>
        <end position="293"/>
    </location>
</feature>
<sequence>MLAITQRAYGGPEVLEETEVERPRPGAGEVLVRVAATSINAADWKLRSGQLGEFGSMPLTLGLDVSGVVEELGPGVFEFQVGEAVYGVVLGGANAEYVVVRAHTLGRKPAGIDHEHAAALPAAASSAWQALAAVGAGQRVLVHAAAGGVGHLAVQIAKHRGAHVVATARAVNHEYLRDLGADEVIDYTATDFAEAVRDIDLVLDLVGGAYGTRSLRVLRPNGRYIDLQGSDAEGDPRYERFYVEPAGVTMREISTMVERGLLRVTIDQVLPIADIAKAHRLSESGGVRGKIVVTAWNSLS</sequence>
<dbReference type="InterPro" id="IPR050700">
    <property type="entry name" value="YIM1/Zinc_Alcohol_DH_Fams"/>
</dbReference>
<dbReference type="SMART" id="SM00829">
    <property type="entry name" value="PKS_ER"/>
    <property type="match status" value="1"/>
</dbReference>
<accession>A0A318JUR7</accession>
<dbReference type="GO" id="GO:0016491">
    <property type="term" value="F:oxidoreductase activity"/>
    <property type="evidence" value="ECO:0007669"/>
    <property type="project" value="UniProtKB-KW"/>
</dbReference>
<dbReference type="PROSITE" id="PS01162">
    <property type="entry name" value="QOR_ZETA_CRYSTAL"/>
    <property type="match status" value="1"/>
</dbReference>